<evidence type="ECO:0000259" key="2">
    <source>
        <dbReference type="Pfam" id="PF00149"/>
    </source>
</evidence>
<dbReference type="Pfam" id="PF00149">
    <property type="entry name" value="Metallophos"/>
    <property type="match status" value="1"/>
</dbReference>
<dbReference type="SUPFAM" id="SSF56300">
    <property type="entry name" value="Metallo-dependent phosphatases"/>
    <property type="match status" value="1"/>
</dbReference>
<reference evidence="3" key="1">
    <citation type="submission" date="2021-01" db="EMBL/GenBank/DDBJ databases">
        <authorList>
            <person name="Corre E."/>
            <person name="Pelletier E."/>
            <person name="Niang G."/>
            <person name="Scheremetjew M."/>
            <person name="Finn R."/>
            <person name="Kale V."/>
            <person name="Holt S."/>
            <person name="Cochrane G."/>
            <person name="Meng A."/>
            <person name="Brown T."/>
            <person name="Cohen L."/>
        </authorList>
    </citation>
    <scope>NUCLEOTIDE SEQUENCE</scope>
    <source>
        <strain evidence="3">CCMP2084</strain>
    </source>
</reference>
<feature type="domain" description="Calcineurin-like phosphoesterase" evidence="2">
    <location>
        <begin position="187"/>
        <end position="359"/>
    </location>
</feature>
<sequence>MIPRYFYVPLLLLLLLLVALGISAQPAEPTSDATLVVTAAAETERLTAASPAKNNVVPGDPAWLGVGEMMDDAPLDFAAHLPLLYVIMGEGAVAIPRVIIEHDQECPPRLVLLPSEDGTKSIEGEIDIPEVTLRGVGDMELPFAFPIKICETRLETNKQKDAWSSGLLAFEGLQQDNIIRIPTDPQRVLLIADTGLRVKATNLGLGKCNGTKLYGIPQCVENFTQADLDQAGEGSFQGLDNWTLLDLMARAAETRPDLVAIMGDYVYRQSPCPANSTANADCAAINIPANFATNTSIPSGTIVNFVPGHWGDNWFGWWADFFFPALPLLKSAPIIAVRGNHENCARAGHGYLFLMDQAPYNGTDAGSYCLDYTAPYHVPFKNEQFLVMDDSFINPLNGGIDHFNFTNGTCPQAPTDESLIVPTSQNPYLDPKQDNATNADLAQFTTYMEKIRNFSLSHETNFYLSHRPVFAVACDGSEMTSLDWTIQQSLAANTLDRVVAMIGGHMHWLEALSFVNQSLPVQLVLGHGGTDRIPNYVNQDIFPYLQLQVGQETDNGSTLFQGRVEKGISDSRMFGFALMDRNTDTKNYDVTFLSLNRTTSIPKLVELEFQLTIKKGPRVTNSDTTRITHSDISSAGGRMPWGVGTTCTSFILVNSLVTFGAWVMG</sequence>
<keyword evidence="1" id="KW-0732">Signal</keyword>
<proteinExistence type="predicted"/>
<gene>
    <name evidence="3" type="ORF">ASEP1449_LOCUS2216</name>
</gene>
<evidence type="ECO:0000256" key="1">
    <source>
        <dbReference type="SAM" id="SignalP"/>
    </source>
</evidence>
<dbReference type="AlphaFoldDB" id="A0A7S2XIX5"/>
<feature type="chain" id="PRO_5030890491" description="Calcineurin-like phosphoesterase domain-containing protein" evidence="1">
    <location>
        <begin position="25"/>
        <end position="665"/>
    </location>
</feature>
<feature type="signal peptide" evidence="1">
    <location>
        <begin position="1"/>
        <end position="24"/>
    </location>
</feature>
<name>A0A7S2XIX5_9STRA</name>
<protein>
    <recommendedName>
        <fullName evidence="2">Calcineurin-like phosphoesterase domain-containing protein</fullName>
    </recommendedName>
</protein>
<dbReference type="InterPro" id="IPR029052">
    <property type="entry name" value="Metallo-depent_PP-like"/>
</dbReference>
<organism evidence="3">
    <name type="scientific">Attheya septentrionalis</name>
    <dbReference type="NCBI Taxonomy" id="420275"/>
    <lineage>
        <taxon>Eukaryota</taxon>
        <taxon>Sar</taxon>
        <taxon>Stramenopiles</taxon>
        <taxon>Ochrophyta</taxon>
        <taxon>Bacillariophyta</taxon>
        <taxon>Coscinodiscophyceae</taxon>
        <taxon>Chaetocerotophycidae</taxon>
        <taxon>Chaetocerotales</taxon>
        <taxon>Attheyaceae</taxon>
        <taxon>Attheya</taxon>
    </lineage>
</organism>
<dbReference type="EMBL" id="HBHQ01003369">
    <property type="protein sequence ID" value="CAD9810393.1"/>
    <property type="molecule type" value="Transcribed_RNA"/>
</dbReference>
<accession>A0A7S2XIX5</accession>
<dbReference type="Gene3D" id="3.60.21.10">
    <property type="match status" value="1"/>
</dbReference>
<dbReference type="InterPro" id="IPR004843">
    <property type="entry name" value="Calcineurin-like_PHP"/>
</dbReference>
<dbReference type="GO" id="GO:0016787">
    <property type="term" value="F:hydrolase activity"/>
    <property type="evidence" value="ECO:0007669"/>
    <property type="project" value="InterPro"/>
</dbReference>
<evidence type="ECO:0000313" key="3">
    <source>
        <dbReference type="EMBL" id="CAD9810393.1"/>
    </source>
</evidence>